<feature type="compositionally biased region" description="Polar residues" evidence="1">
    <location>
        <begin position="34"/>
        <end position="46"/>
    </location>
</feature>
<feature type="chain" id="PRO_5024888738" evidence="2">
    <location>
        <begin position="25"/>
        <end position="65"/>
    </location>
</feature>
<dbReference type="RefSeq" id="WP_033436024.1">
    <property type="nucleotide sequence ID" value="NZ_CP034550.1"/>
</dbReference>
<keyword evidence="2" id="KW-0732">Signal</keyword>
<reference evidence="4" key="1">
    <citation type="journal article" date="2021" name="Curr. Microbiol.">
        <title>Complete genome of nocamycin-producing strain Saccharothrix syringae NRRL B-16468 reveals the biosynthetic potential for secondary metabolites.</title>
        <authorList>
            <person name="Mo X."/>
            <person name="Yang S."/>
        </authorList>
    </citation>
    <scope>NUCLEOTIDE SEQUENCE [LARGE SCALE GENOMIC DNA]</scope>
    <source>
        <strain evidence="4">ATCC 51364 / DSM 43886 / JCM 6844 / KCTC 9398 / NBRC 14523 / NRRL B-16468 / INA 2240</strain>
    </source>
</reference>
<evidence type="ECO:0000313" key="4">
    <source>
        <dbReference type="Proteomes" id="UP000325787"/>
    </source>
</evidence>
<evidence type="ECO:0000313" key="3">
    <source>
        <dbReference type="EMBL" id="QFZ22357.1"/>
    </source>
</evidence>
<evidence type="ECO:0000256" key="1">
    <source>
        <dbReference type="SAM" id="MobiDB-lite"/>
    </source>
</evidence>
<feature type="region of interest" description="Disordered" evidence="1">
    <location>
        <begin position="20"/>
        <end position="65"/>
    </location>
</feature>
<protein>
    <submittedName>
        <fullName evidence="3">Uncharacterized protein</fullName>
    </submittedName>
</protein>
<proteinExistence type="predicted"/>
<dbReference type="AlphaFoldDB" id="A0A5Q0H807"/>
<feature type="signal peptide" evidence="2">
    <location>
        <begin position="1"/>
        <end position="24"/>
    </location>
</feature>
<dbReference type="EMBL" id="CP034550">
    <property type="protein sequence ID" value="QFZ22357.1"/>
    <property type="molecule type" value="Genomic_DNA"/>
</dbReference>
<feature type="compositionally biased region" description="Low complexity" evidence="1">
    <location>
        <begin position="20"/>
        <end position="29"/>
    </location>
</feature>
<keyword evidence="4" id="KW-1185">Reference proteome</keyword>
<accession>A0A5Q0H807</accession>
<organism evidence="3 4">
    <name type="scientific">Saccharothrix syringae</name>
    <name type="common">Nocardiopsis syringae</name>
    <dbReference type="NCBI Taxonomy" id="103733"/>
    <lineage>
        <taxon>Bacteria</taxon>
        <taxon>Bacillati</taxon>
        <taxon>Actinomycetota</taxon>
        <taxon>Actinomycetes</taxon>
        <taxon>Pseudonocardiales</taxon>
        <taxon>Pseudonocardiaceae</taxon>
        <taxon>Saccharothrix</taxon>
    </lineage>
</organism>
<dbReference type="KEGG" id="ssyi:EKG83_37480"/>
<evidence type="ECO:0000256" key="2">
    <source>
        <dbReference type="SAM" id="SignalP"/>
    </source>
</evidence>
<name>A0A5Q0H807_SACSY</name>
<gene>
    <name evidence="3" type="ORF">EKG83_37480</name>
</gene>
<sequence>MPRTALGTALTALALVAAATPAHASGTAPTSPPDATQMSSTIQDATQMGDPGATQMVVVPDGSRG</sequence>
<dbReference type="Proteomes" id="UP000325787">
    <property type="component" value="Chromosome"/>
</dbReference>